<dbReference type="Pfam" id="PF03168">
    <property type="entry name" value="LEA_2"/>
    <property type="match status" value="1"/>
</dbReference>
<keyword evidence="2 5" id="KW-0812">Transmembrane</keyword>
<comment type="caution">
    <text evidence="7">The sequence shown here is derived from an EMBL/GenBank/DDBJ whole genome shotgun (WGS) entry which is preliminary data.</text>
</comment>
<evidence type="ECO:0000313" key="8">
    <source>
        <dbReference type="Proteomes" id="UP000015453"/>
    </source>
</evidence>
<keyword evidence="4 5" id="KW-0472">Membrane</keyword>
<evidence type="ECO:0000313" key="7">
    <source>
        <dbReference type="EMBL" id="EPS70325.1"/>
    </source>
</evidence>
<dbReference type="InterPro" id="IPR044839">
    <property type="entry name" value="NDR1-like"/>
</dbReference>
<accession>S8CU11</accession>
<evidence type="ECO:0000256" key="5">
    <source>
        <dbReference type="SAM" id="Phobius"/>
    </source>
</evidence>
<dbReference type="PANTHER" id="PTHR31415">
    <property type="entry name" value="OS05G0367900 PROTEIN"/>
    <property type="match status" value="1"/>
</dbReference>
<feature type="non-terminal residue" evidence="7">
    <location>
        <position position="1"/>
    </location>
</feature>
<proteinExistence type="predicted"/>
<dbReference type="GO" id="GO:0005886">
    <property type="term" value="C:plasma membrane"/>
    <property type="evidence" value="ECO:0007669"/>
    <property type="project" value="TreeGrafter"/>
</dbReference>
<dbReference type="OrthoDB" id="1426517at2759"/>
<dbReference type="GO" id="GO:0009506">
    <property type="term" value="C:plasmodesma"/>
    <property type="evidence" value="ECO:0007669"/>
    <property type="project" value="TreeGrafter"/>
</dbReference>
<evidence type="ECO:0000256" key="4">
    <source>
        <dbReference type="ARBA" id="ARBA00023136"/>
    </source>
</evidence>
<feature type="transmembrane region" description="Helical" evidence="5">
    <location>
        <begin position="17"/>
        <end position="39"/>
    </location>
</feature>
<evidence type="ECO:0000256" key="2">
    <source>
        <dbReference type="ARBA" id="ARBA00022692"/>
    </source>
</evidence>
<name>S8CU11_9LAMI</name>
<dbReference type="InterPro" id="IPR004864">
    <property type="entry name" value="LEA_2"/>
</dbReference>
<dbReference type="AlphaFoldDB" id="S8CU11"/>
<comment type="subcellular location">
    <subcellularLocation>
        <location evidence="1">Membrane</location>
        <topology evidence="1">Single-pass membrane protein</topology>
    </subcellularLocation>
</comment>
<evidence type="ECO:0000256" key="1">
    <source>
        <dbReference type="ARBA" id="ARBA00004167"/>
    </source>
</evidence>
<organism evidence="7 8">
    <name type="scientific">Genlisea aurea</name>
    <dbReference type="NCBI Taxonomy" id="192259"/>
    <lineage>
        <taxon>Eukaryota</taxon>
        <taxon>Viridiplantae</taxon>
        <taxon>Streptophyta</taxon>
        <taxon>Embryophyta</taxon>
        <taxon>Tracheophyta</taxon>
        <taxon>Spermatophyta</taxon>
        <taxon>Magnoliopsida</taxon>
        <taxon>eudicotyledons</taxon>
        <taxon>Gunneridae</taxon>
        <taxon>Pentapetalae</taxon>
        <taxon>asterids</taxon>
        <taxon>lamiids</taxon>
        <taxon>Lamiales</taxon>
        <taxon>Lentibulariaceae</taxon>
        <taxon>Genlisea</taxon>
    </lineage>
</organism>
<protein>
    <submittedName>
        <fullName evidence="7">Harpin-induced family protein</fullName>
    </submittedName>
</protein>
<evidence type="ECO:0000256" key="3">
    <source>
        <dbReference type="ARBA" id="ARBA00022989"/>
    </source>
</evidence>
<feature type="domain" description="Late embryogenesis abundant protein LEA-2 subgroup" evidence="6">
    <location>
        <begin position="71"/>
        <end position="173"/>
    </location>
</feature>
<dbReference type="EMBL" id="AUSU01001725">
    <property type="protein sequence ID" value="EPS70325.1"/>
    <property type="molecule type" value="Genomic_DNA"/>
</dbReference>
<dbReference type="Proteomes" id="UP000015453">
    <property type="component" value="Unassembled WGS sequence"/>
</dbReference>
<evidence type="ECO:0000259" key="6">
    <source>
        <dbReference type="Pfam" id="PF03168"/>
    </source>
</evidence>
<gene>
    <name evidence="7" type="ORF">M569_04434</name>
</gene>
<dbReference type="SUPFAM" id="SSF117070">
    <property type="entry name" value="LEA14-like"/>
    <property type="match status" value="1"/>
</dbReference>
<sequence>HHHHHRAGRRKKILRRVVAVVGFLISLTTSVVFLAWLILRPTKPQFVLQDLAVRAFNLTAGNFLTAAVQATVSARNPNGRLGIYYDRLDISLAYHSQQITPGTQLSGGYQGHKDITVWSPLLYGSAVPVAPYLAAGLSQDLIAGAVAINIKLDGRIRWKLGTFITGKYHLYVNCPAYVDFGTKNIPGAAAGVKYRTGLNCNVDV</sequence>
<dbReference type="GO" id="GO:0098542">
    <property type="term" value="P:defense response to other organism"/>
    <property type="evidence" value="ECO:0007669"/>
    <property type="project" value="InterPro"/>
</dbReference>
<keyword evidence="3 5" id="KW-1133">Transmembrane helix</keyword>
<keyword evidence="8" id="KW-1185">Reference proteome</keyword>
<reference evidence="7 8" key="1">
    <citation type="journal article" date="2013" name="BMC Genomics">
        <title>The miniature genome of a carnivorous plant Genlisea aurea contains a low number of genes and short non-coding sequences.</title>
        <authorList>
            <person name="Leushkin E.V."/>
            <person name="Sutormin R.A."/>
            <person name="Nabieva E.R."/>
            <person name="Penin A.A."/>
            <person name="Kondrashov A.S."/>
            <person name="Logacheva M.D."/>
        </authorList>
    </citation>
    <scope>NUCLEOTIDE SEQUENCE [LARGE SCALE GENOMIC DNA]</scope>
</reference>
<dbReference type="PANTHER" id="PTHR31415:SF166">
    <property type="entry name" value="LATE EMBRYOGENESIS ABUNDANT (LEA) HYDROXYPROLINE-RICH GLYCOPROTEIN FAMILY"/>
    <property type="match status" value="1"/>
</dbReference>